<evidence type="ECO:0000256" key="2">
    <source>
        <dbReference type="ARBA" id="ARBA00004651"/>
    </source>
</evidence>
<keyword evidence="3" id="KW-0813">Transport</keyword>
<keyword evidence="5" id="KW-0349">Heme</keyword>
<keyword evidence="8" id="KW-0249">Electron transport</keyword>
<dbReference type="GO" id="GO:0046872">
    <property type="term" value="F:metal ion binding"/>
    <property type="evidence" value="ECO:0007669"/>
    <property type="project" value="UniProtKB-KW"/>
</dbReference>
<keyword evidence="16" id="KW-1185">Reference proteome</keyword>
<keyword evidence="9 13" id="KW-1133">Transmembrane helix</keyword>
<keyword evidence="11 13" id="KW-0472">Membrane</keyword>
<dbReference type="GO" id="GO:0009055">
    <property type="term" value="F:electron transfer activity"/>
    <property type="evidence" value="ECO:0007669"/>
    <property type="project" value="InterPro"/>
</dbReference>
<dbReference type="RefSeq" id="WP_112527571.1">
    <property type="nucleotide sequence ID" value="NZ_JACHXN010000003.1"/>
</dbReference>
<comment type="subcellular location">
    <subcellularLocation>
        <location evidence="2">Cell membrane</location>
        <topology evidence="2">Multi-pass membrane protein</topology>
    </subcellularLocation>
</comment>
<feature type="transmembrane region" description="Helical" evidence="13">
    <location>
        <begin position="155"/>
        <end position="176"/>
    </location>
</feature>
<protein>
    <submittedName>
        <fullName evidence="15">Cytochrome b561</fullName>
    </submittedName>
</protein>
<comment type="caution">
    <text evidence="15">The sequence shown here is derived from an EMBL/GenBank/DDBJ whole genome shotgun (WGS) entry which is preliminary data.</text>
</comment>
<comment type="similarity">
    <text evidence="12">Belongs to the cytochrome b561 family.</text>
</comment>
<keyword evidence="6 13" id="KW-0812">Transmembrane</keyword>
<feature type="transmembrane region" description="Helical" evidence="13">
    <location>
        <begin position="24"/>
        <end position="46"/>
    </location>
</feature>
<evidence type="ECO:0000256" key="13">
    <source>
        <dbReference type="SAM" id="Phobius"/>
    </source>
</evidence>
<dbReference type="GO" id="GO:0022904">
    <property type="term" value="P:respiratory electron transport chain"/>
    <property type="evidence" value="ECO:0007669"/>
    <property type="project" value="InterPro"/>
</dbReference>
<dbReference type="Gene3D" id="1.20.950.20">
    <property type="entry name" value="Transmembrane di-heme cytochromes, Chain C"/>
    <property type="match status" value="1"/>
</dbReference>
<dbReference type="Proteomes" id="UP000554520">
    <property type="component" value="Unassembled WGS sequence"/>
</dbReference>
<evidence type="ECO:0000256" key="7">
    <source>
        <dbReference type="ARBA" id="ARBA00022723"/>
    </source>
</evidence>
<feature type="domain" description="Cytochrome b561 bacterial/Ni-hydrogenase" evidence="14">
    <location>
        <begin position="17"/>
        <end position="186"/>
    </location>
</feature>
<keyword evidence="7" id="KW-0479">Metal-binding</keyword>
<dbReference type="AlphaFoldDB" id="A0A839U9U4"/>
<dbReference type="Pfam" id="PF01292">
    <property type="entry name" value="Ni_hydr_CYTB"/>
    <property type="match status" value="1"/>
</dbReference>
<proteinExistence type="inferred from homology"/>
<evidence type="ECO:0000259" key="14">
    <source>
        <dbReference type="Pfam" id="PF01292"/>
    </source>
</evidence>
<keyword evidence="10" id="KW-0408">Iron</keyword>
<dbReference type="GO" id="GO:0005886">
    <property type="term" value="C:plasma membrane"/>
    <property type="evidence" value="ECO:0007669"/>
    <property type="project" value="UniProtKB-SubCell"/>
</dbReference>
<gene>
    <name evidence="15" type="ORF">FHS21_001440</name>
</gene>
<dbReference type="SUPFAM" id="SSF81342">
    <property type="entry name" value="Transmembrane di-heme cytochromes"/>
    <property type="match status" value="1"/>
</dbReference>
<evidence type="ECO:0000256" key="1">
    <source>
        <dbReference type="ARBA" id="ARBA00001970"/>
    </source>
</evidence>
<evidence type="ECO:0000256" key="9">
    <source>
        <dbReference type="ARBA" id="ARBA00022989"/>
    </source>
</evidence>
<sequence>MPNPGVRTAAAQSTRQVYDRGTIILHWLTAVLVVSLFASAETWWFLPRGTALREELQTLHISLGISLAATIIMRIVWRLAQGRRLPPATTGLQAMIAKTVHIALYILLCLQVALGFLFRWVQNEPFAFFGLFTIPHVALAPGLRSTFGWLHNNVAWAIIIIAGIHALAALLHHYVLKDRVLTRMLPAKG</sequence>
<dbReference type="InterPro" id="IPR011577">
    <property type="entry name" value="Cyt_b561_bac/Ni-Hgenase"/>
</dbReference>
<evidence type="ECO:0000256" key="11">
    <source>
        <dbReference type="ARBA" id="ARBA00023136"/>
    </source>
</evidence>
<organism evidence="15 16">
    <name type="scientific">Phyllobacterium trifolii</name>
    <dbReference type="NCBI Taxonomy" id="300193"/>
    <lineage>
        <taxon>Bacteria</taxon>
        <taxon>Pseudomonadati</taxon>
        <taxon>Pseudomonadota</taxon>
        <taxon>Alphaproteobacteria</taxon>
        <taxon>Hyphomicrobiales</taxon>
        <taxon>Phyllobacteriaceae</taxon>
        <taxon>Phyllobacterium</taxon>
    </lineage>
</organism>
<evidence type="ECO:0000256" key="10">
    <source>
        <dbReference type="ARBA" id="ARBA00023004"/>
    </source>
</evidence>
<evidence type="ECO:0000256" key="3">
    <source>
        <dbReference type="ARBA" id="ARBA00022448"/>
    </source>
</evidence>
<evidence type="ECO:0000256" key="12">
    <source>
        <dbReference type="ARBA" id="ARBA00037975"/>
    </source>
</evidence>
<dbReference type="GO" id="GO:0020037">
    <property type="term" value="F:heme binding"/>
    <property type="evidence" value="ECO:0007669"/>
    <property type="project" value="TreeGrafter"/>
</dbReference>
<evidence type="ECO:0000256" key="4">
    <source>
        <dbReference type="ARBA" id="ARBA00022475"/>
    </source>
</evidence>
<dbReference type="InterPro" id="IPR052168">
    <property type="entry name" value="Cytochrome_b561_oxidase"/>
</dbReference>
<feature type="transmembrane region" description="Helical" evidence="13">
    <location>
        <begin position="100"/>
        <end position="118"/>
    </location>
</feature>
<evidence type="ECO:0000256" key="6">
    <source>
        <dbReference type="ARBA" id="ARBA00022692"/>
    </source>
</evidence>
<dbReference type="EMBL" id="JACHXN010000003">
    <property type="protein sequence ID" value="MBB3145039.1"/>
    <property type="molecule type" value="Genomic_DNA"/>
</dbReference>
<dbReference type="PANTHER" id="PTHR30529">
    <property type="entry name" value="CYTOCHROME B561"/>
    <property type="match status" value="1"/>
</dbReference>
<evidence type="ECO:0000313" key="16">
    <source>
        <dbReference type="Proteomes" id="UP000554520"/>
    </source>
</evidence>
<feature type="transmembrane region" description="Helical" evidence="13">
    <location>
        <begin position="58"/>
        <end position="80"/>
    </location>
</feature>
<evidence type="ECO:0000256" key="5">
    <source>
        <dbReference type="ARBA" id="ARBA00022617"/>
    </source>
</evidence>
<dbReference type="PANTHER" id="PTHR30529:SF3">
    <property type="entry name" value="CYTOCHROME B561 HOMOLOG 1"/>
    <property type="match status" value="1"/>
</dbReference>
<dbReference type="InterPro" id="IPR016174">
    <property type="entry name" value="Di-haem_cyt_TM"/>
</dbReference>
<comment type="cofactor">
    <cofactor evidence="1">
        <name>heme b</name>
        <dbReference type="ChEBI" id="CHEBI:60344"/>
    </cofactor>
</comment>
<evidence type="ECO:0000313" key="15">
    <source>
        <dbReference type="EMBL" id="MBB3145039.1"/>
    </source>
</evidence>
<reference evidence="15 16" key="1">
    <citation type="submission" date="2020-08" db="EMBL/GenBank/DDBJ databases">
        <title>Genomic Encyclopedia of Type Strains, Phase III (KMG-III): the genomes of soil and plant-associated and newly described type strains.</title>
        <authorList>
            <person name="Whitman W."/>
        </authorList>
    </citation>
    <scope>NUCLEOTIDE SEQUENCE [LARGE SCALE GENOMIC DNA]</scope>
    <source>
        <strain evidence="15 16">CECT 7015</strain>
    </source>
</reference>
<name>A0A839U9U4_9HYPH</name>
<accession>A0A839U9U4</accession>
<evidence type="ECO:0000256" key="8">
    <source>
        <dbReference type="ARBA" id="ARBA00022982"/>
    </source>
</evidence>
<keyword evidence="4" id="KW-1003">Cell membrane</keyword>